<keyword evidence="2" id="KW-0560">Oxidoreductase</keyword>
<gene>
    <name evidence="3" type="ORF">GCM10007938_23630</name>
</gene>
<dbReference type="PRINTS" id="PR00081">
    <property type="entry name" value="GDHRDH"/>
</dbReference>
<dbReference type="EMBL" id="BSPW01000049">
    <property type="protein sequence ID" value="GLT18584.1"/>
    <property type="molecule type" value="Genomic_DNA"/>
</dbReference>
<dbReference type="InterPro" id="IPR051122">
    <property type="entry name" value="SDR_DHRS6-like"/>
</dbReference>
<dbReference type="InterPro" id="IPR036291">
    <property type="entry name" value="NAD(P)-bd_dom_sf"/>
</dbReference>
<organism evidence="3 4">
    <name type="scientific">Vibrio zhanjiangensis</name>
    <dbReference type="NCBI Taxonomy" id="1046128"/>
    <lineage>
        <taxon>Bacteria</taxon>
        <taxon>Pseudomonadati</taxon>
        <taxon>Pseudomonadota</taxon>
        <taxon>Gammaproteobacteria</taxon>
        <taxon>Vibrionales</taxon>
        <taxon>Vibrionaceae</taxon>
        <taxon>Vibrio</taxon>
    </lineage>
</organism>
<dbReference type="Pfam" id="PF13561">
    <property type="entry name" value="adh_short_C2"/>
    <property type="match status" value="1"/>
</dbReference>
<comment type="similarity">
    <text evidence="1">Belongs to the short-chain dehydrogenases/reductases (SDR) family.</text>
</comment>
<dbReference type="InterPro" id="IPR002347">
    <property type="entry name" value="SDR_fam"/>
</dbReference>
<dbReference type="PANTHER" id="PTHR43477">
    <property type="entry name" value="DIHYDROANTICAPSIN 7-DEHYDROGENASE"/>
    <property type="match status" value="1"/>
</dbReference>
<evidence type="ECO:0000256" key="2">
    <source>
        <dbReference type="ARBA" id="ARBA00023002"/>
    </source>
</evidence>
<evidence type="ECO:0000313" key="3">
    <source>
        <dbReference type="EMBL" id="GLT18584.1"/>
    </source>
</evidence>
<dbReference type="PROSITE" id="PS00061">
    <property type="entry name" value="ADH_SHORT"/>
    <property type="match status" value="1"/>
</dbReference>
<sequence length="243" mass="26479">MDLLLNKKRVVVTGGSSGIGFAIVRAFLQEGAEVWFCGRTATKIERAVNELGEYDHSVHAAVVDVCDRNEFEAWINTIPEIDVFVPNVSALSDSWEEVVRVDITSTQSNIETVIHKLTCSPTPVITYIGSKAGGLSQKNAQAYGAGKAAMAHYMKSLALTHAPEIRVNTVSPGDTYVENGLWGNVKQEKPDEFLKVLARNPMNRLATPEEVANVVVFISSSRASYVSGANWYVDGASVNQVQY</sequence>
<evidence type="ECO:0000313" key="4">
    <source>
        <dbReference type="Proteomes" id="UP001157138"/>
    </source>
</evidence>
<dbReference type="RefSeq" id="WP_284192467.1">
    <property type="nucleotide sequence ID" value="NZ_BSPW01000049.1"/>
</dbReference>
<keyword evidence="4" id="KW-1185">Reference proteome</keyword>
<protein>
    <submittedName>
        <fullName evidence="3">Short-chain dehydrogenase</fullName>
    </submittedName>
</protein>
<name>A0ABQ6F044_9VIBR</name>
<dbReference type="CDD" id="cd05233">
    <property type="entry name" value="SDR_c"/>
    <property type="match status" value="1"/>
</dbReference>
<comment type="caution">
    <text evidence="3">The sequence shown here is derived from an EMBL/GenBank/DDBJ whole genome shotgun (WGS) entry which is preliminary data.</text>
</comment>
<dbReference type="Gene3D" id="3.40.50.720">
    <property type="entry name" value="NAD(P)-binding Rossmann-like Domain"/>
    <property type="match status" value="1"/>
</dbReference>
<dbReference type="Proteomes" id="UP001157138">
    <property type="component" value="Unassembled WGS sequence"/>
</dbReference>
<accession>A0ABQ6F044</accession>
<reference evidence="4" key="1">
    <citation type="journal article" date="2019" name="Int. J. Syst. Evol. Microbiol.">
        <title>The Global Catalogue of Microorganisms (GCM) 10K type strain sequencing project: providing services to taxonomists for standard genome sequencing and annotation.</title>
        <authorList>
            <consortium name="The Broad Institute Genomics Platform"/>
            <consortium name="The Broad Institute Genome Sequencing Center for Infectious Disease"/>
            <person name="Wu L."/>
            <person name="Ma J."/>
        </authorList>
    </citation>
    <scope>NUCLEOTIDE SEQUENCE [LARGE SCALE GENOMIC DNA]</scope>
    <source>
        <strain evidence="4">NBRC 108723</strain>
    </source>
</reference>
<proteinExistence type="inferred from homology"/>
<dbReference type="PANTHER" id="PTHR43477:SF1">
    <property type="entry name" value="DIHYDROANTICAPSIN 7-DEHYDROGENASE"/>
    <property type="match status" value="1"/>
</dbReference>
<evidence type="ECO:0000256" key="1">
    <source>
        <dbReference type="ARBA" id="ARBA00006484"/>
    </source>
</evidence>
<dbReference type="InterPro" id="IPR020904">
    <property type="entry name" value="Sc_DH/Rdtase_CS"/>
</dbReference>
<dbReference type="SUPFAM" id="SSF51735">
    <property type="entry name" value="NAD(P)-binding Rossmann-fold domains"/>
    <property type="match status" value="1"/>
</dbReference>